<evidence type="ECO:0000256" key="10">
    <source>
        <dbReference type="ARBA" id="ARBA00022989"/>
    </source>
</evidence>
<feature type="signal peptide" evidence="18">
    <location>
        <begin position="1"/>
        <end position="15"/>
    </location>
</feature>
<dbReference type="CDD" id="cd06186">
    <property type="entry name" value="NOX_Duox_like_FAD_NADP"/>
    <property type="match status" value="1"/>
</dbReference>
<evidence type="ECO:0000256" key="6">
    <source>
        <dbReference type="ARBA" id="ARBA00022630"/>
    </source>
</evidence>
<dbReference type="Pfam" id="PF08022">
    <property type="entry name" value="FAD_binding_8"/>
    <property type="match status" value="1"/>
</dbReference>
<dbReference type="InterPro" id="IPR051410">
    <property type="entry name" value="Ferric/Cupric_Reductase"/>
</dbReference>
<evidence type="ECO:0000256" key="5">
    <source>
        <dbReference type="ARBA" id="ARBA00022475"/>
    </source>
</evidence>
<feature type="transmembrane region" description="Helical" evidence="17">
    <location>
        <begin position="382"/>
        <end position="399"/>
    </location>
</feature>
<evidence type="ECO:0000256" key="18">
    <source>
        <dbReference type="SAM" id="SignalP"/>
    </source>
</evidence>
<keyword evidence="7 17" id="KW-0812">Transmembrane</keyword>
<feature type="transmembrane region" description="Helical" evidence="17">
    <location>
        <begin position="353"/>
        <end position="375"/>
    </location>
</feature>
<evidence type="ECO:0000256" key="13">
    <source>
        <dbReference type="ARBA" id="ARBA00023136"/>
    </source>
</evidence>
<dbReference type="SFLD" id="SFLDG01168">
    <property type="entry name" value="Ferric_reductase_subgroup_(FRE"/>
    <property type="match status" value="1"/>
</dbReference>
<dbReference type="Gene3D" id="3.40.50.80">
    <property type="entry name" value="Nucleotide-binding domain of ferredoxin-NADP reductase (FNR) module"/>
    <property type="match status" value="1"/>
</dbReference>
<feature type="transmembrane region" description="Helical" evidence="17">
    <location>
        <begin position="319"/>
        <end position="341"/>
    </location>
</feature>
<gene>
    <name evidence="20" type="ORF">CANTEDRAFT_95980</name>
</gene>
<dbReference type="GeneID" id="18250562"/>
<dbReference type="HOGENOM" id="CLU_010365_4_0_1"/>
<evidence type="ECO:0000313" key="21">
    <source>
        <dbReference type="Proteomes" id="UP000000707"/>
    </source>
</evidence>
<dbReference type="Pfam" id="PF01794">
    <property type="entry name" value="Ferric_reduct"/>
    <property type="match status" value="1"/>
</dbReference>
<dbReference type="OrthoDB" id="4494341at2759"/>
<dbReference type="InterPro" id="IPR039261">
    <property type="entry name" value="FNR_nucleotide-bd"/>
</dbReference>
<dbReference type="InterPro" id="IPR017938">
    <property type="entry name" value="Riboflavin_synthase-like_b-brl"/>
</dbReference>
<dbReference type="PROSITE" id="PS51384">
    <property type="entry name" value="FAD_FR"/>
    <property type="match status" value="1"/>
</dbReference>
<evidence type="ECO:0000256" key="16">
    <source>
        <dbReference type="SAM" id="MobiDB-lite"/>
    </source>
</evidence>
<evidence type="ECO:0000313" key="20">
    <source>
        <dbReference type="EMBL" id="EGV60530.1"/>
    </source>
</evidence>
<organism evidence="21">
    <name type="scientific">Candida tenuis (strain ATCC 10573 / BCRC 21748 / CBS 615 / JCM 9827 / NBRC 10315 / NRRL Y-1498 / VKM Y-70)</name>
    <name type="common">Yeast</name>
    <name type="synonym">Yamadazyma tenuis</name>
    <dbReference type="NCBI Taxonomy" id="590646"/>
    <lineage>
        <taxon>Eukaryota</taxon>
        <taxon>Fungi</taxon>
        <taxon>Dikarya</taxon>
        <taxon>Ascomycota</taxon>
        <taxon>Saccharomycotina</taxon>
        <taxon>Pichiomycetes</taxon>
        <taxon>Debaryomycetaceae</taxon>
        <taxon>Yamadazyma</taxon>
    </lineage>
</organism>
<comment type="subcellular location">
    <subcellularLocation>
        <location evidence="1">Cell membrane</location>
        <topology evidence="1">Multi-pass membrane protein</topology>
    </subcellularLocation>
</comment>
<proteinExistence type="inferred from homology"/>
<dbReference type="SUPFAM" id="SSF52343">
    <property type="entry name" value="Ferredoxin reductase-like, C-terminal NADP-linked domain"/>
    <property type="match status" value="1"/>
</dbReference>
<keyword evidence="8" id="KW-0274">FAD</keyword>
<feature type="transmembrane region" description="Helical" evidence="17">
    <location>
        <begin position="178"/>
        <end position="204"/>
    </location>
</feature>
<protein>
    <recommendedName>
        <fullName evidence="3">ferric-chelate reductase (NADPH)</fullName>
        <ecNumber evidence="3">1.16.1.9</ecNumber>
    </recommendedName>
</protein>
<keyword evidence="12" id="KW-0406">Ion transport</keyword>
<sequence>MKFWTPLLLAVPALCDDVSLFEWISNYEIALESCQAQIDLTATVCLIPETAAKRGLVRRDDDFDPTSCYCTMEAPFVTLIDCFVKGEGNKTSYMNSFIDSCKGLTDEPLTLDSLYSTYYSGLKHMKNVSTVENFSLTEVVDYPVLLDYKQYKINRQWEWMAEKNKNLGSIFGLSLMGYWGLVLLLATLVNWTIYLFPGFTGLFVGPLSNMWRKYVSLPAAISRRKTRAVRFGLLVPSRMESLIIFVFLFLTAMFSGINIHSVPGNEFSQGNYVARFVAIRTGIMVGYICPLLVLFAGRNNFLQWLTRWNFATFITYHRWVSRIVVLLVIIHAIGFTVSDISRDKYSARVKEGFIQWGIVACVCGGIILVQGLLVVRRKSYEAFLVIHILMAMFFVIGGYKHTLGFGYQPLYWTSIAVWAIDRLIRFTRLFVFGAPMATVTLLAEETLRVVIPKPSFWHATPGGHAFVHFIRPSCFWQSHPFTFTDSSEEGNYIVMYIKLKGGVTHGVYKHLANAPGKSAKIRVLVEGPYGEDSSARKYKNAVFIAGGNGIPGIYSECIDIARKTVDGNGPRLKLIWIIREWKSLAWFYQELRNLNNTNIDTTVFVTKPLLNLENGLTHLKPILIDSESSYSDKEKTNSDVKDSSLPCNDSDSEETSMVASIKNELSHISFQEGRPEIHDLICNEISQADGSLAFVTCGHPHMVDEVRFEVSQNLHQSKHRIEYFEQLQVWA</sequence>
<reference evidence="20 21" key="1">
    <citation type="journal article" date="2011" name="Proc. Natl. Acad. Sci. U.S.A.">
        <title>Comparative genomics of xylose-fermenting fungi for enhanced biofuel production.</title>
        <authorList>
            <person name="Wohlbach D.J."/>
            <person name="Kuo A."/>
            <person name="Sato T.K."/>
            <person name="Potts K.M."/>
            <person name="Salamov A.A."/>
            <person name="LaButti K.M."/>
            <person name="Sun H."/>
            <person name="Clum A."/>
            <person name="Pangilinan J.L."/>
            <person name="Lindquist E.A."/>
            <person name="Lucas S."/>
            <person name="Lapidus A."/>
            <person name="Jin M."/>
            <person name="Gunawan C."/>
            <person name="Balan V."/>
            <person name="Dale B.E."/>
            <person name="Jeffries T.W."/>
            <person name="Zinkel R."/>
            <person name="Barry K.W."/>
            <person name="Grigoriev I.V."/>
            <person name="Gasch A.P."/>
        </authorList>
    </citation>
    <scope>NUCLEOTIDE SEQUENCE [LARGE SCALE GENOMIC DNA]</scope>
    <source>
        <strain evidence="21">ATCC 10573 / BCRC 21748 / CBS 615 / JCM 9827 / NBRC 10315 / NRRL Y-1498 / VKM Y-70</strain>
    </source>
</reference>
<dbReference type="Pfam" id="PF08030">
    <property type="entry name" value="NAD_binding_6"/>
    <property type="match status" value="1"/>
</dbReference>
<dbReference type="KEGG" id="cten:18250562"/>
<evidence type="ECO:0000256" key="9">
    <source>
        <dbReference type="ARBA" id="ARBA00022982"/>
    </source>
</evidence>
<evidence type="ECO:0000256" key="15">
    <source>
        <dbReference type="ARBA" id="ARBA00048483"/>
    </source>
</evidence>
<evidence type="ECO:0000256" key="11">
    <source>
        <dbReference type="ARBA" id="ARBA00023002"/>
    </source>
</evidence>
<feature type="region of interest" description="Disordered" evidence="16">
    <location>
        <begin position="630"/>
        <end position="653"/>
    </location>
</feature>
<dbReference type="EC" id="1.16.1.9" evidence="3"/>
<dbReference type="eggNOG" id="KOG0039">
    <property type="taxonomic scope" value="Eukaryota"/>
</dbReference>
<keyword evidence="21" id="KW-1185">Reference proteome</keyword>
<dbReference type="SUPFAM" id="SSF63380">
    <property type="entry name" value="Riboflavin synthase domain-like"/>
    <property type="match status" value="1"/>
</dbReference>
<dbReference type="EMBL" id="GL996528">
    <property type="protein sequence ID" value="EGV60530.1"/>
    <property type="molecule type" value="Genomic_DNA"/>
</dbReference>
<keyword evidence="18" id="KW-0732">Signal</keyword>
<dbReference type="SFLD" id="SFLDS00052">
    <property type="entry name" value="Ferric_Reductase_Domain"/>
    <property type="match status" value="1"/>
</dbReference>
<evidence type="ECO:0000256" key="8">
    <source>
        <dbReference type="ARBA" id="ARBA00022827"/>
    </source>
</evidence>
<keyword evidence="9" id="KW-0249">Electron transport</keyword>
<keyword evidence="14" id="KW-0325">Glycoprotein</keyword>
<dbReference type="InterPro" id="IPR013121">
    <property type="entry name" value="Fe_red_NAD-bd_6"/>
</dbReference>
<dbReference type="GO" id="GO:0015677">
    <property type="term" value="P:copper ion import"/>
    <property type="evidence" value="ECO:0007669"/>
    <property type="project" value="TreeGrafter"/>
</dbReference>
<feature type="transmembrane region" description="Helical" evidence="17">
    <location>
        <begin position="277"/>
        <end position="298"/>
    </location>
</feature>
<keyword evidence="6" id="KW-0285">Flavoprotein</keyword>
<dbReference type="GO" id="GO:0006879">
    <property type="term" value="P:intracellular iron ion homeostasis"/>
    <property type="evidence" value="ECO:0007669"/>
    <property type="project" value="TreeGrafter"/>
</dbReference>
<dbReference type="GO" id="GO:0005886">
    <property type="term" value="C:plasma membrane"/>
    <property type="evidence" value="ECO:0007669"/>
    <property type="project" value="UniProtKB-SubCell"/>
</dbReference>
<evidence type="ECO:0000256" key="4">
    <source>
        <dbReference type="ARBA" id="ARBA00022448"/>
    </source>
</evidence>
<evidence type="ECO:0000256" key="14">
    <source>
        <dbReference type="ARBA" id="ARBA00023180"/>
    </source>
</evidence>
<dbReference type="InterPro" id="IPR017927">
    <property type="entry name" value="FAD-bd_FR_type"/>
</dbReference>
<evidence type="ECO:0000256" key="7">
    <source>
        <dbReference type="ARBA" id="ARBA00022692"/>
    </source>
</evidence>
<dbReference type="GO" id="GO:0052851">
    <property type="term" value="F:ferric-chelate reductase (NADPH) activity"/>
    <property type="evidence" value="ECO:0007669"/>
    <property type="project" value="UniProtKB-EC"/>
</dbReference>
<name>G3BEF1_CANTC</name>
<dbReference type="PANTHER" id="PTHR32361">
    <property type="entry name" value="FERRIC/CUPRIC REDUCTASE TRANSMEMBRANE COMPONENT"/>
    <property type="match status" value="1"/>
</dbReference>
<keyword evidence="11" id="KW-0560">Oxidoreductase</keyword>
<evidence type="ECO:0000256" key="12">
    <source>
        <dbReference type="ARBA" id="ARBA00023065"/>
    </source>
</evidence>
<comment type="similarity">
    <text evidence="2">Belongs to the ferric reductase (FRE) family.</text>
</comment>
<evidence type="ECO:0000256" key="1">
    <source>
        <dbReference type="ARBA" id="ARBA00004651"/>
    </source>
</evidence>
<keyword evidence="10 17" id="KW-1133">Transmembrane helix</keyword>
<dbReference type="InterPro" id="IPR013112">
    <property type="entry name" value="FAD-bd_8"/>
</dbReference>
<feature type="domain" description="FAD-binding FR-type" evidence="19">
    <location>
        <begin position="416"/>
        <end position="535"/>
    </location>
</feature>
<evidence type="ECO:0000256" key="3">
    <source>
        <dbReference type="ARBA" id="ARBA00012668"/>
    </source>
</evidence>
<dbReference type="PANTHER" id="PTHR32361:SF9">
    <property type="entry name" value="FERRIC REDUCTASE TRANSMEMBRANE COMPONENT 3-RELATED"/>
    <property type="match status" value="1"/>
</dbReference>
<evidence type="ECO:0000256" key="17">
    <source>
        <dbReference type="SAM" id="Phobius"/>
    </source>
</evidence>
<evidence type="ECO:0000259" key="19">
    <source>
        <dbReference type="PROSITE" id="PS51384"/>
    </source>
</evidence>
<dbReference type="InterPro" id="IPR013130">
    <property type="entry name" value="Fe3_Rdtase_TM_dom"/>
</dbReference>
<comment type="catalytic activity">
    <reaction evidence="15">
        <text>2 a Fe(II)-siderophore + NADP(+) + H(+) = 2 a Fe(III)-siderophore + NADPH</text>
        <dbReference type="Rhea" id="RHEA:28795"/>
        <dbReference type="Rhea" id="RHEA-COMP:11342"/>
        <dbReference type="Rhea" id="RHEA-COMP:11344"/>
        <dbReference type="ChEBI" id="CHEBI:15378"/>
        <dbReference type="ChEBI" id="CHEBI:29033"/>
        <dbReference type="ChEBI" id="CHEBI:29034"/>
        <dbReference type="ChEBI" id="CHEBI:57783"/>
        <dbReference type="ChEBI" id="CHEBI:58349"/>
        <dbReference type="EC" id="1.16.1.9"/>
    </reaction>
</comment>
<feature type="transmembrane region" description="Helical" evidence="17">
    <location>
        <begin position="231"/>
        <end position="257"/>
    </location>
</feature>
<keyword evidence="4" id="KW-0813">Transport</keyword>
<dbReference type="AlphaFoldDB" id="G3BEF1"/>
<feature type="compositionally biased region" description="Basic and acidic residues" evidence="16">
    <location>
        <begin position="630"/>
        <end position="642"/>
    </location>
</feature>
<dbReference type="Proteomes" id="UP000000707">
    <property type="component" value="Unassembled WGS sequence"/>
</dbReference>
<feature type="chain" id="PRO_5012768152" description="ferric-chelate reductase (NADPH)" evidence="18">
    <location>
        <begin position="16"/>
        <end position="731"/>
    </location>
</feature>
<keyword evidence="5" id="KW-1003">Cell membrane</keyword>
<accession>G3BEF1</accession>
<dbReference type="GO" id="GO:0006826">
    <property type="term" value="P:iron ion transport"/>
    <property type="evidence" value="ECO:0007669"/>
    <property type="project" value="TreeGrafter"/>
</dbReference>
<keyword evidence="13 17" id="KW-0472">Membrane</keyword>
<evidence type="ECO:0000256" key="2">
    <source>
        <dbReference type="ARBA" id="ARBA00006278"/>
    </source>
</evidence>